<reference evidence="1 2" key="1">
    <citation type="submission" date="2018-05" db="EMBL/GenBank/DDBJ databases">
        <title>Genomic Encyclopedia of Type Strains, Phase IV (KMG-IV): sequencing the most valuable type-strain genomes for metagenomic binning, comparative biology and taxonomic classification.</title>
        <authorList>
            <person name="Goeker M."/>
        </authorList>
    </citation>
    <scope>NUCLEOTIDE SEQUENCE [LARGE SCALE GENOMIC DNA]</scope>
    <source>
        <strain evidence="1 2">DSM 28816</strain>
    </source>
</reference>
<name>A0A318ENY4_9FIRM</name>
<dbReference type="Gene3D" id="3.40.50.10850">
    <property type="entry name" value="Ntrc-like two-domain protein"/>
    <property type="match status" value="1"/>
</dbReference>
<dbReference type="EMBL" id="QICS01000003">
    <property type="protein sequence ID" value="PXV91829.1"/>
    <property type="molecule type" value="Genomic_DNA"/>
</dbReference>
<proteinExistence type="predicted"/>
<gene>
    <name evidence="1" type="ORF">C8E03_103400</name>
</gene>
<accession>A0A318ENY4</accession>
<dbReference type="AlphaFoldDB" id="A0A318ENY4"/>
<protein>
    <submittedName>
        <fullName evidence="1">Cellulose biosynthesis protein BcsQ</fullName>
    </submittedName>
</protein>
<evidence type="ECO:0000313" key="1">
    <source>
        <dbReference type="EMBL" id="PXV91829.1"/>
    </source>
</evidence>
<dbReference type="RefSeq" id="WP_110290902.1">
    <property type="nucleotide sequence ID" value="NZ_QICS01000003.1"/>
</dbReference>
<dbReference type="Proteomes" id="UP000247523">
    <property type="component" value="Unassembled WGS sequence"/>
</dbReference>
<organism evidence="1 2">
    <name type="scientific">Lachnotalea glycerini</name>
    <dbReference type="NCBI Taxonomy" id="1763509"/>
    <lineage>
        <taxon>Bacteria</taxon>
        <taxon>Bacillati</taxon>
        <taxon>Bacillota</taxon>
        <taxon>Clostridia</taxon>
        <taxon>Lachnospirales</taxon>
        <taxon>Lachnospiraceae</taxon>
        <taxon>Lachnotalea</taxon>
    </lineage>
</organism>
<evidence type="ECO:0000313" key="2">
    <source>
        <dbReference type="Proteomes" id="UP000247523"/>
    </source>
</evidence>
<sequence>MKNKIIAICDGEASYAYSLADYFNQKNSIFFSEAFTSENSILEYAAQNFVDIMLITDRMSIELLNKNNIGLLVLLSEYEAMKVVPNQLAVYKYQSAATILKSIMNYYAEKDDEPLAMLHKNCNIIGVYSPVKRSLKTSFCLTLGQILAKEKAVLYINMEEYSGFSSVLGQEYKADLSDVIYYLRQDKSNILIKLEGIVESLNQLDYIPPVASPMDIREVKKEEWQRLFREIRRNSKYEIIVIDFGEGVDGLLELLSECKQVYMPIRGDYISNAKIEQFEKLLTRTGYGELNLHIKKIKLPYHNSFGNKECYAEQLIWSELGDFVRQLAR</sequence>
<dbReference type="Gene3D" id="3.40.50.300">
    <property type="entry name" value="P-loop containing nucleotide triphosphate hydrolases"/>
    <property type="match status" value="1"/>
</dbReference>
<comment type="caution">
    <text evidence="1">The sequence shown here is derived from an EMBL/GenBank/DDBJ whole genome shotgun (WGS) entry which is preliminary data.</text>
</comment>
<dbReference type="InterPro" id="IPR027417">
    <property type="entry name" value="P-loop_NTPase"/>
</dbReference>
<dbReference type="SUPFAM" id="SSF52540">
    <property type="entry name" value="P-loop containing nucleoside triphosphate hydrolases"/>
    <property type="match status" value="1"/>
</dbReference>